<dbReference type="PATRIC" id="fig|1423781.4.peg.1085"/>
<gene>
    <name evidence="2" type="ORF">FD06_GL001045</name>
</gene>
<organism evidence="2 3">
    <name type="scientific">Apilactobacillus ozensis DSM 23829 = JCM 17196</name>
    <dbReference type="NCBI Taxonomy" id="1423781"/>
    <lineage>
        <taxon>Bacteria</taxon>
        <taxon>Bacillati</taxon>
        <taxon>Bacillota</taxon>
        <taxon>Bacilli</taxon>
        <taxon>Lactobacillales</taxon>
        <taxon>Lactobacillaceae</taxon>
        <taxon>Apilactobacillus</taxon>
    </lineage>
</organism>
<dbReference type="STRING" id="1423781.FD06_GL001045"/>
<dbReference type="AlphaFoldDB" id="A0A0R2ASB0"/>
<comment type="caution">
    <text evidence="2">The sequence shown here is derived from an EMBL/GenBank/DDBJ whole genome shotgun (WGS) entry which is preliminary data.</text>
</comment>
<dbReference type="InterPro" id="IPR009996">
    <property type="entry name" value="YycH"/>
</dbReference>
<keyword evidence="3" id="KW-1185">Reference proteome</keyword>
<evidence type="ECO:0000259" key="1">
    <source>
        <dbReference type="Pfam" id="PF07435"/>
    </source>
</evidence>
<dbReference type="RefSeq" id="WP_056965647.1">
    <property type="nucleotide sequence ID" value="NZ_AYYQ01000003.1"/>
</dbReference>
<dbReference type="EMBL" id="AYYQ01000003">
    <property type="protein sequence ID" value="KRM69557.1"/>
    <property type="molecule type" value="Genomic_DNA"/>
</dbReference>
<accession>A0A0R2ASB0</accession>
<proteinExistence type="predicted"/>
<dbReference type="Pfam" id="PF07435">
    <property type="entry name" value="YycH"/>
    <property type="match status" value="1"/>
</dbReference>
<feature type="domain" description="Regulatory protein YycH" evidence="1">
    <location>
        <begin position="10"/>
        <end position="423"/>
    </location>
</feature>
<protein>
    <recommendedName>
        <fullName evidence="1">Regulatory protein YycH domain-containing protein</fullName>
    </recommendedName>
</protein>
<evidence type="ECO:0000313" key="3">
    <source>
        <dbReference type="Proteomes" id="UP000052012"/>
    </source>
</evidence>
<name>A0A0R2ASB0_9LACO</name>
<sequence>MKIKKMILPLLLTIAVLISIFLSMTLWINPSRYQNVNKTNTNDDNEIYKKTLPYVYSPTQVIKNDYTGSSYVLTNQSVNLVSEIRLQMLNFSDLDFKKIDNNNLDKYKDFINRKNSLLLNYPDTVTTNILNKVLDNSLSKLPNVDFNRILIPLDDHKSIYLLRDDSYSVYKISLKNNNLDKIKNIISKDVRQIPVDISFENKKPTMVFTKSFYMPQYSYLYNTTSQNFFVNRLLPESNTSPKRHRDTTIYSDQDKRISFNDKNNEATYMDSMANSISSDLSQFLFQAYKNVSNLGLGNNLNSIRYFSYDDKNTDVIYRNYVEGFPIFDNNSYGAVQMKIIDNVSVRYNFSLDVLQTPLPSKKKDLKMISTKQVMNNLISLGYDKKKIGTIELGYQSIKSNSSDILINLKPTWFVQYNGKWLNYNKATQNQY</sequence>
<dbReference type="OrthoDB" id="2382185at2"/>
<evidence type="ECO:0000313" key="2">
    <source>
        <dbReference type="EMBL" id="KRM69557.1"/>
    </source>
</evidence>
<dbReference type="CDD" id="cd15787">
    <property type="entry name" value="YycH_N"/>
    <property type="match status" value="1"/>
</dbReference>
<dbReference type="Proteomes" id="UP000052012">
    <property type="component" value="Unassembled WGS sequence"/>
</dbReference>
<dbReference type="Gene3D" id="3.10.450.310">
    <property type="match status" value="1"/>
</dbReference>
<reference evidence="2 3" key="1">
    <citation type="journal article" date="2015" name="Genome Announc.">
        <title>Expanding the biotechnology potential of lactobacilli through comparative genomics of 213 strains and associated genera.</title>
        <authorList>
            <person name="Sun Z."/>
            <person name="Harris H.M."/>
            <person name="McCann A."/>
            <person name="Guo C."/>
            <person name="Argimon S."/>
            <person name="Zhang W."/>
            <person name="Yang X."/>
            <person name="Jeffery I.B."/>
            <person name="Cooney J.C."/>
            <person name="Kagawa T.F."/>
            <person name="Liu W."/>
            <person name="Song Y."/>
            <person name="Salvetti E."/>
            <person name="Wrobel A."/>
            <person name="Rasinkangas P."/>
            <person name="Parkhill J."/>
            <person name="Rea M.C."/>
            <person name="O'Sullivan O."/>
            <person name="Ritari J."/>
            <person name="Douillard F.P."/>
            <person name="Paul Ross R."/>
            <person name="Yang R."/>
            <person name="Briner A.E."/>
            <person name="Felis G.E."/>
            <person name="de Vos W.M."/>
            <person name="Barrangou R."/>
            <person name="Klaenhammer T.R."/>
            <person name="Caufield P.W."/>
            <person name="Cui Y."/>
            <person name="Zhang H."/>
            <person name="O'Toole P.W."/>
        </authorList>
    </citation>
    <scope>NUCLEOTIDE SEQUENCE [LARGE SCALE GENOMIC DNA]</scope>
    <source>
        <strain evidence="2 3">DSM 23829</strain>
    </source>
</reference>